<dbReference type="CDD" id="cd00067">
    <property type="entry name" value="GAL4"/>
    <property type="match status" value="1"/>
</dbReference>
<dbReference type="GO" id="GO:0003677">
    <property type="term" value="F:DNA binding"/>
    <property type="evidence" value="ECO:0007669"/>
    <property type="project" value="UniProtKB-KW"/>
</dbReference>
<dbReference type="Pfam" id="PF11951">
    <property type="entry name" value="Fungal_trans_2"/>
    <property type="match status" value="1"/>
</dbReference>
<gene>
    <name evidence="7" type="ORF">N7539_004106</name>
</gene>
<sequence>GRGASSQVLHAVSVQQRLTFSMSARPFRSRRSHQKSRHGCAECKRRRIKCDETTPVCTNCGNRGQECSFASVSPANSTISSGSPSSGTPRGQDPQARRFEPRVFSNGGRQQTFRLATSKRGQRAPRNEPADSPAESSLSDGISIADLRLFHHYSISTCFTLTEDNDPNGVMQKHIAQWGMDFPSILHLILALAAWHLAYLTPESRNSYISQAENHFTSGVRIVTRELANFNVDNCQKIYMSAVLVCLAYFARGPQPGEYLIFSDSGISEWQRLLRGVKVIVTTYRHEVFSGVLAPGEGGESGAMSESLCVELREHTKEVKTLGQFVMQNINTQPNRSMYQSAIDDLLMIMQDVYKKLVVNDPGVGLMPSLMGWLYRLPDEFVCLLEQKEPFSLMILSHWAVILRYMESVWFMEGWSQHVLRGISANLSADFQPHISWPIQRITEN</sequence>
<name>A0A9W9XD94_9EURO</name>
<evidence type="ECO:0000313" key="7">
    <source>
        <dbReference type="EMBL" id="KAJ5489216.1"/>
    </source>
</evidence>
<dbReference type="InterPro" id="IPR052400">
    <property type="entry name" value="Zn2-C6_fungal_TF"/>
</dbReference>
<dbReference type="PANTHER" id="PTHR47657:SF13">
    <property type="entry name" value="ZN(2)-C6 FUNGAL-TYPE DOMAIN-CONTAINING PROTEIN-RELATED"/>
    <property type="match status" value="1"/>
</dbReference>
<reference evidence="7" key="1">
    <citation type="submission" date="2022-12" db="EMBL/GenBank/DDBJ databases">
        <authorList>
            <person name="Petersen C."/>
        </authorList>
    </citation>
    <scope>NUCLEOTIDE SEQUENCE</scope>
    <source>
        <strain evidence="7">IBT 30728</strain>
    </source>
</reference>
<dbReference type="Pfam" id="PF00172">
    <property type="entry name" value="Zn_clus"/>
    <property type="match status" value="1"/>
</dbReference>
<feature type="compositionally biased region" description="Low complexity" evidence="5">
    <location>
        <begin position="77"/>
        <end position="89"/>
    </location>
</feature>
<keyword evidence="3" id="KW-0804">Transcription</keyword>
<evidence type="ECO:0000259" key="6">
    <source>
        <dbReference type="PROSITE" id="PS50048"/>
    </source>
</evidence>
<keyword evidence="2" id="KW-0238">DNA-binding</keyword>
<dbReference type="GO" id="GO:0008270">
    <property type="term" value="F:zinc ion binding"/>
    <property type="evidence" value="ECO:0007669"/>
    <property type="project" value="InterPro"/>
</dbReference>
<dbReference type="GO" id="GO:0000981">
    <property type="term" value="F:DNA-binding transcription factor activity, RNA polymerase II-specific"/>
    <property type="evidence" value="ECO:0007669"/>
    <property type="project" value="InterPro"/>
</dbReference>
<dbReference type="RefSeq" id="XP_056791249.1">
    <property type="nucleotide sequence ID" value="XM_056933708.1"/>
</dbReference>
<accession>A0A9W9XD94</accession>
<keyword evidence="8" id="KW-1185">Reference proteome</keyword>
<feature type="non-terminal residue" evidence="7">
    <location>
        <position position="445"/>
    </location>
</feature>
<feature type="region of interest" description="Disordered" evidence="5">
    <location>
        <begin position="72"/>
        <end position="138"/>
    </location>
</feature>
<evidence type="ECO:0000256" key="1">
    <source>
        <dbReference type="ARBA" id="ARBA00023015"/>
    </source>
</evidence>
<dbReference type="SMART" id="SM00066">
    <property type="entry name" value="GAL4"/>
    <property type="match status" value="1"/>
</dbReference>
<feature type="domain" description="Zn(2)-C6 fungal-type" evidence="6">
    <location>
        <begin position="39"/>
        <end position="69"/>
    </location>
</feature>
<dbReference type="Proteomes" id="UP001148312">
    <property type="component" value="Unassembled WGS sequence"/>
</dbReference>
<dbReference type="AlphaFoldDB" id="A0A9W9XD94"/>
<dbReference type="InterPro" id="IPR036864">
    <property type="entry name" value="Zn2-C6_fun-type_DNA-bd_sf"/>
</dbReference>
<reference evidence="7" key="2">
    <citation type="journal article" date="2023" name="IMA Fungus">
        <title>Comparative genomic study of the Penicillium genus elucidates a diverse pangenome and 15 lateral gene transfer events.</title>
        <authorList>
            <person name="Petersen C."/>
            <person name="Sorensen T."/>
            <person name="Nielsen M.R."/>
            <person name="Sondergaard T.E."/>
            <person name="Sorensen J.L."/>
            <person name="Fitzpatrick D.A."/>
            <person name="Frisvad J.C."/>
            <person name="Nielsen K.L."/>
        </authorList>
    </citation>
    <scope>NUCLEOTIDE SEQUENCE</scope>
    <source>
        <strain evidence="7">IBT 30728</strain>
    </source>
</reference>
<dbReference type="InterPro" id="IPR001138">
    <property type="entry name" value="Zn2Cys6_DnaBD"/>
</dbReference>
<protein>
    <recommendedName>
        <fullName evidence="6">Zn(2)-C6 fungal-type domain-containing protein</fullName>
    </recommendedName>
</protein>
<keyword evidence="4" id="KW-0539">Nucleus</keyword>
<comment type="caution">
    <text evidence="7">The sequence shown here is derived from an EMBL/GenBank/DDBJ whole genome shotgun (WGS) entry which is preliminary data.</text>
</comment>
<dbReference type="Gene3D" id="4.10.240.10">
    <property type="entry name" value="Zn(2)-C6 fungal-type DNA-binding domain"/>
    <property type="match status" value="1"/>
</dbReference>
<organism evidence="7 8">
    <name type="scientific">Penicillium diatomitis</name>
    <dbReference type="NCBI Taxonomy" id="2819901"/>
    <lineage>
        <taxon>Eukaryota</taxon>
        <taxon>Fungi</taxon>
        <taxon>Dikarya</taxon>
        <taxon>Ascomycota</taxon>
        <taxon>Pezizomycotina</taxon>
        <taxon>Eurotiomycetes</taxon>
        <taxon>Eurotiomycetidae</taxon>
        <taxon>Eurotiales</taxon>
        <taxon>Aspergillaceae</taxon>
        <taxon>Penicillium</taxon>
    </lineage>
</organism>
<evidence type="ECO:0000256" key="4">
    <source>
        <dbReference type="ARBA" id="ARBA00023242"/>
    </source>
</evidence>
<evidence type="ECO:0000313" key="8">
    <source>
        <dbReference type="Proteomes" id="UP001148312"/>
    </source>
</evidence>
<dbReference type="EMBL" id="JAPWDQ010000004">
    <property type="protein sequence ID" value="KAJ5489216.1"/>
    <property type="molecule type" value="Genomic_DNA"/>
</dbReference>
<keyword evidence="1" id="KW-0805">Transcription regulation</keyword>
<evidence type="ECO:0000256" key="5">
    <source>
        <dbReference type="SAM" id="MobiDB-lite"/>
    </source>
</evidence>
<proteinExistence type="predicted"/>
<evidence type="ECO:0000256" key="3">
    <source>
        <dbReference type="ARBA" id="ARBA00023163"/>
    </source>
</evidence>
<evidence type="ECO:0000256" key="2">
    <source>
        <dbReference type="ARBA" id="ARBA00023125"/>
    </source>
</evidence>
<dbReference type="PANTHER" id="PTHR47657">
    <property type="entry name" value="STEROL REGULATORY ELEMENT-BINDING PROTEIN ECM22"/>
    <property type="match status" value="1"/>
</dbReference>
<dbReference type="PROSITE" id="PS00463">
    <property type="entry name" value="ZN2_CY6_FUNGAL_1"/>
    <property type="match status" value="1"/>
</dbReference>
<dbReference type="SUPFAM" id="SSF57701">
    <property type="entry name" value="Zn2/Cys6 DNA-binding domain"/>
    <property type="match status" value="1"/>
</dbReference>
<dbReference type="GeneID" id="81623957"/>
<dbReference type="PROSITE" id="PS50048">
    <property type="entry name" value="ZN2_CY6_FUNGAL_2"/>
    <property type="match status" value="1"/>
</dbReference>
<dbReference type="InterPro" id="IPR021858">
    <property type="entry name" value="Fun_TF"/>
</dbReference>